<evidence type="ECO:0000313" key="1">
    <source>
        <dbReference type="EMBL" id="KAG8011459.1"/>
    </source>
</evidence>
<protein>
    <submittedName>
        <fullName evidence="1">Moronecidin</fullName>
    </submittedName>
</protein>
<organism evidence="1 2">
    <name type="scientific">Nibea albiflora</name>
    <name type="common">Yellow drum</name>
    <name type="synonym">Corvina albiflora</name>
    <dbReference type="NCBI Taxonomy" id="240163"/>
    <lineage>
        <taxon>Eukaryota</taxon>
        <taxon>Metazoa</taxon>
        <taxon>Chordata</taxon>
        <taxon>Craniata</taxon>
        <taxon>Vertebrata</taxon>
        <taxon>Euteleostomi</taxon>
        <taxon>Actinopterygii</taxon>
        <taxon>Neopterygii</taxon>
        <taxon>Teleostei</taxon>
        <taxon>Neoteleostei</taxon>
        <taxon>Acanthomorphata</taxon>
        <taxon>Eupercaria</taxon>
        <taxon>Sciaenidae</taxon>
        <taxon>Nibea</taxon>
    </lineage>
</organism>
<accession>A0ACB7FAA6</accession>
<keyword evidence="2" id="KW-1185">Reference proteome</keyword>
<evidence type="ECO:0000313" key="2">
    <source>
        <dbReference type="Proteomes" id="UP000805704"/>
    </source>
</evidence>
<name>A0ACB7FAA6_NIBAL</name>
<dbReference type="EMBL" id="CM024802">
    <property type="protein sequence ID" value="KAG8011459.1"/>
    <property type="molecule type" value="Genomic_DNA"/>
</dbReference>
<dbReference type="Proteomes" id="UP000805704">
    <property type="component" value="Chromosome 14"/>
</dbReference>
<sequence length="182" mass="20725">MRCITLFLVLSMVVLMAEPGDAFIHHIFDGIAHGNQMKCVMIFLALTLVVLMVEPGDCRFGGAKAMLRGAKQAYKDYKYQKDMKKMAKRMKCVMIFMALTLVVLMAEHGECRSGKFKAMWRGAKEAYKEYKYQKDMEKMDRRYGPGWQQDMQQLLQQQPQPGAQPGPDSDASTPPEGNDQPF</sequence>
<proteinExistence type="predicted"/>
<comment type="caution">
    <text evidence="1">The sequence shown here is derived from an EMBL/GenBank/DDBJ whole genome shotgun (WGS) entry which is preliminary data.</text>
</comment>
<gene>
    <name evidence="1" type="ORF">GBF38_006261</name>
</gene>
<reference evidence="1" key="1">
    <citation type="submission" date="2020-04" db="EMBL/GenBank/DDBJ databases">
        <title>A chromosome-scale assembly and high-density genetic map of the yellow drum (Nibea albiflora) genome.</title>
        <authorList>
            <person name="Xu D."/>
            <person name="Zhang W."/>
            <person name="Chen R."/>
            <person name="Tan P."/>
            <person name="Wang L."/>
            <person name="Song H."/>
            <person name="Tian L."/>
            <person name="Zhu Q."/>
            <person name="Wang B."/>
        </authorList>
    </citation>
    <scope>NUCLEOTIDE SEQUENCE</scope>
    <source>
        <strain evidence="1">ZJHYS-2018</strain>
    </source>
</reference>